<protein>
    <recommendedName>
        <fullName evidence="4">DUF1579 domain-containing protein</fullName>
    </recommendedName>
</protein>
<name>A0A974XK83_9GAMM</name>
<proteinExistence type="predicted"/>
<accession>A0A974XK83</accession>
<feature type="signal peptide" evidence="1">
    <location>
        <begin position="1"/>
        <end position="26"/>
    </location>
</feature>
<dbReference type="RefSeq" id="WP_207321275.1">
    <property type="nucleotide sequence ID" value="NZ_CP071501.1"/>
</dbReference>
<organism evidence="2 3">
    <name type="scientific">Shewanella cyperi</name>
    <dbReference type="NCBI Taxonomy" id="2814292"/>
    <lineage>
        <taxon>Bacteria</taxon>
        <taxon>Pseudomonadati</taxon>
        <taxon>Pseudomonadota</taxon>
        <taxon>Gammaproteobacteria</taxon>
        <taxon>Alteromonadales</taxon>
        <taxon>Shewanellaceae</taxon>
        <taxon>Shewanella</taxon>
    </lineage>
</organism>
<dbReference type="KEGG" id="scyp:JYB88_17390"/>
<feature type="chain" id="PRO_5037700194" description="DUF1579 domain-containing protein" evidence="1">
    <location>
        <begin position="27"/>
        <end position="175"/>
    </location>
</feature>
<dbReference type="EMBL" id="CP071504">
    <property type="protein sequence ID" value="QSX29929.1"/>
    <property type="molecule type" value="Genomic_DNA"/>
</dbReference>
<gene>
    <name evidence="2" type="ORF">JYB88_17390</name>
</gene>
<dbReference type="AlphaFoldDB" id="A0A974XK83"/>
<evidence type="ECO:0000313" key="2">
    <source>
        <dbReference type="EMBL" id="QSX29929.1"/>
    </source>
</evidence>
<keyword evidence="1" id="KW-0732">Signal</keyword>
<dbReference type="Proteomes" id="UP000663281">
    <property type="component" value="Chromosome"/>
</dbReference>
<keyword evidence="3" id="KW-1185">Reference proteome</keyword>
<evidence type="ECO:0000256" key="1">
    <source>
        <dbReference type="SAM" id="SignalP"/>
    </source>
</evidence>
<sequence length="175" mass="19952">MNTFTVKTISNSFSALLLFGCAPLLAAPASFGDFCRTLAGHWQGPSAQAQETPKTVSTEVLCSADGRQLVISVSEAARHSFSETWWFRLQQEEQIWLTYYDGVGEDKRQRFSLYRRGDGYSLLGEGKLDDRPALIQLLFEPKGQGWQWLQQSQFLDDDAEQYRFYRGISLQPERP</sequence>
<evidence type="ECO:0000313" key="3">
    <source>
        <dbReference type="Proteomes" id="UP000663281"/>
    </source>
</evidence>
<evidence type="ECO:0008006" key="4">
    <source>
        <dbReference type="Google" id="ProtNLM"/>
    </source>
</evidence>
<dbReference type="PROSITE" id="PS51257">
    <property type="entry name" value="PROKAR_LIPOPROTEIN"/>
    <property type="match status" value="1"/>
</dbReference>
<reference evidence="2 3" key="1">
    <citation type="submission" date="2021-03" db="EMBL/GenBank/DDBJ databases">
        <title>Novel species identification of genus Shewanella.</title>
        <authorList>
            <person name="Liu G."/>
            <person name="Zhang Q."/>
        </authorList>
    </citation>
    <scope>NUCLEOTIDE SEQUENCE [LARGE SCALE GENOMIC DNA]</scope>
    <source>
        <strain evidence="2 3">FJAT-53726</strain>
    </source>
</reference>